<keyword evidence="4 9" id="KW-0460">Magnesium</keyword>
<evidence type="ECO:0000256" key="3">
    <source>
        <dbReference type="ARBA" id="ARBA00022723"/>
    </source>
</evidence>
<feature type="binding site" evidence="9">
    <location>
        <position position="92"/>
    </location>
    <ligand>
        <name>Mg(2+)</name>
        <dbReference type="ChEBI" id="CHEBI:18420"/>
    </ligand>
</feature>
<dbReference type="AlphaFoldDB" id="A0A7V5NWC1"/>
<reference evidence="13" key="1">
    <citation type="journal article" date="2020" name="mSystems">
        <title>Genome- and Community-Level Interaction Insights into Carbon Utilization and Element Cycling Functions of Hydrothermarchaeota in Hydrothermal Sediment.</title>
        <authorList>
            <person name="Zhou Z."/>
            <person name="Liu Y."/>
            <person name="Xu W."/>
            <person name="Pan J."/>
            <person name="Luo Z.H."/>
            <person name="Li M."/>
        </authorList>
    </citation>
    <scope>NUCLEOTIDE SEQUENCE [LARGE SCALE GENOMIC DNA]</scope>
    <source>
        <strain evidence="13">HyVt-538</strain>
    </source>
</reference>
<dbReference type="GO" id="GO:0005737">
    <property type="term" value="C:cytoplasm"/>
    <property type="evidence" value="ECO:0007669"/>
    <property type="project" value="TreeGrafter"/>
</dbReference>
<comment type="function">
    <text evidence="9">Condenses 4-methyl-5-(beta-hydroxyethyl)thiazole monophosphate (THZ-P) and 2-methyl-4-amino-5-hydroxymethyl pyrimidine pyrophosphate (HMP-PP) to form thiamine monophosphate (TMP).</text>
</comment>
<dbReference type="GO" id="GO:0009229">
    <property type="term" value="P:thiamine diphosphate biosynthetic process"/>
    <property type="evidence" value="ECO:0007669"/>
    <property type="project" value="UniProtKB-UniRule"/>
</dbReference>
<gene>
    <name evidence="9 13" type="primary">thiE</name>
    <name evidence="13" type="ORF">ENK01_00170</name>
</gene>
<comment type="catalytic activity">
    <reaction evidence="6 9 10">
        <text>4-methyl-5-(2-phosphooxyethyl)-thiazole + 4-amino-2-methyl-5-(diphosphooxymethyl)pyrimidine + H(+) = thiamine phosphate + diphosphate</text>
        <dbReference type="Rhea" id="RHEA:22328"/>
        <dbReference type="ChEBI" id="CHEBI:15378"/>
        <dbReference type="ChEBI" id="CHEBI:33019"/>
        <dbReference type="ChEBI" id="CHEBI:37575"/>
        <dbReference type="ChEBI" id="CHEBI:57841"/>
        <dbReference type="ChEBI" id="CHEBI:58296"/>
        <dbReference type="EC" id="2.5.1.3"/>
    </reaction>
</comment>
<keyword evidence="3 9" id="KW-0479">Metal-binding</keyword>
<feature type="binding site" evidence="9">
    <location>
        <position position="73"/>
    </location>
    <ligand>
        <name>Mg(2+)</name>
        <dbReference type="ChEBI" id="CHEBI:18420"/>
    </ligand>
</feature>
<dbReference type="EC" id="2.5.1.3" evidence="9"/>
<comment type="caution">
    <text evidence="13">The sequence shown here is derived from an EMBL/GenBank/DDBJ whole genome shotgun (WGS) entry which is preliminary data.</text>
</comment>
<sequence length="220" mass="22795">MTKNPPCQLYLLTPPVIADIGAFADGLASVLSAAPVAALQLRLKPAEEAEIRAAAHVLLPIARAHNTAFIINDSPGLARACGADGVHLGQSDMSVRDAKELLPGGAIIGATCHNSKHLAFSAGSDGADYVAFGSFFPSRTKPEAVPADLELLTWWHETMQIPSVAIGGITPDNAREVIRAGADFIAVSSGVWDWPDASGGPCAAVSLLSDLCAQHSPGRN</sequence>
<evidence type="ECO:0000259" key="12">
    <source>
        <dbReference type="Pfam" id="PF02581"/>
    </source>
</evidence>
<evidence type="ECO:0000313" key="13">
    <source>
        <dbReference type="EMBL" id="HHI88340.1"/>
    </source>
</evidence>
<dbReference type="GO" id="GO:0009228">
    <property type="term" value="P:thiamine biosynthetic process"/>
    <property type="evidence" value="ECO:0007669"/>
    <property type="project" value="UniProtKB-KW"/>
</dbReference>
<accession>A0A7V5NWC1</accession>
<feature type="binding site" evidence="9">
    <location>
        <begin position="138"/>
        <end position="140"/>
    </location>
    <ligand>
        <name>2-[(2R,5Z)-2-carboxy-4-methylthiazol-5(2H)-ylidene]ethyl phosphate</name>
        <dbReference type="ChEBI" id="CHEBI:62899"/>
    </ligand>
</feature>
<dbReference type="UniPathway" id="UPA00060">
    <property type="reaction ID" value="UER00141"/>
</dbReference>
<dbReference type="Proteomes" id="UP000885806">
    <property type="component" value="Unassembled WGS sequence"/>
</dbReference>
<dbReference type="SUPFAM" id="SSF51391">
    <property type="entry name" value="Thiamin phosphate synthase"/>
    <property type="match status" value="1"/>
</dbReference>
<evidence type="ECO:0000256" key="5">
    <source>
        <dbReference type="ARBA" id="ARBA00022977"/>
    </source>
</evidence>
<evidence type="ECO:0000256" key="9">
    <source>
        <dbReference type="HAMAP-Rule" id="MF_00097"/>
    </source>
</evidence>
<name>A0A7V5NWC1_9PROT</name>
<evidence type="ECO:0000256" key="7">
    <source>
        <dbReference type="ARBA" id="ARBA00047851"/>
    </source>
</evidence>
<keyword evidence="5 9" id="KW-0784">Thiamine biosynthesis</keyword>
<dbReference type="EMBL" id="DROP01000011">
    <property type="protein sequence ID" value="HHI88340.1"/>
    <property type="molecule type" value="Genomic_DNA"/>
</dbReference>
<comment type="catalytic activity">
    <reaction evidence="7 9 10">
        <text>2-(2-carboxy-4-methylthiazol-5-yl)ethyl phosphate + 4-amino-2-methyl-5-(diphosphooxymethyl)pyrimidine + 2 H(+) = thiamine phosphate + CO2 + diphosphate</text>
        <dbReference type="Rhea" id="RHEA:47848"/>
        <dbReference type="ChEBI" id="CHEBI:15378"/>
        <dbReference type="ChEBI" id="CHEBI:16526"/>
        <dbReference type="ChEBI" id="CHEBI:33019"/>
        <dbReference type="ChEBI" id="CHEBI:37575"/>
        <dbReference type="ChEBI" id="CHEBI:57841"/>
        <dbReference type="ChEBI" id="CHEBI:62890"/>
        <dbReference type="EC" id="2.5.1.3"/>
    </reaction>
</comment>
<dbReference type="PANTHER" id="PTHR20857:SF15">
    <property type="entry name" value="THIAMINE-PHOSPHATE SYNTHASE"/>
    <property type="match status" value="1"/>
</dbReference>
<dbReference type="Gene3D" id="3.20.20.70">
    <property type="entry name" value="Aldolase class I"/>
    <property type="match status" value="1"/>
</dbReference>
<dbReference type="GO" id="GO:0000287">
    <property type="term" value="F:magnesium ion binding"/>
    <property type="evidence" value="ECO:0007669"/>
    <property type="project" value="UniProtKB-UniRule"/>
</dbReference>
<feature type="binding site" evidence="9">
    <location>
        <position position="141"/>
    </location>
    <ligand>
        <name>4-amino-2-methyl-5-(diphosphooxymethyl)pyrimidine</name>
        <dbReference type="ChEBI" id="CHEBI:57841"/>
    </ligand>
</feature>
<feature type="binding site" evidence="9">
    <location>
        <position position="168"/>
    </location>
    <ligand>
        <name>2-[(2R,5Z)-2-carboxy-4-methylthiazol-5(2H)-ylidene]ethyl phosphate</name>
        <dbReference type="ChEBI" id="CHEBI:62899"/>
    </ligand>
</feature>
<evidence type="ECO:0000256" key="6">
    <source>
        <dbReference type="ARBA" id="ARBA00047334"/>
    </source>
</evidence>
<dbReference type="InterPro" id="IPR036206">
    <property type="entry name" value="ThiamineP_synth_sf"/>
</dbReference>
<dbReference type="InterPro" id="IPR013785">
    <property type="entry name" value="Aldolase_TIM"/>
</dbReference>
<evidence type="ECO:0000256" key="8">
    <source>
        <dbReference type="ARBA" id="ARBA00047883"/>
    </source>
</evidence>
<comment type="cofactor">
    <cofactor evidence="9">
        <name>Mg(2+)</name>
        <dbReference type="ChEBI" id="CHEBI:18420"/>
    </cofactor>
    <text evidence="9">Binds 1 Mg(2+) ion per subunit.</text>
</comment>
<comment type="caution">
    <text evidence="9">Lacks conserved residue(s) required for the propagation of feature annotation.</text>
</comment>
<protein>
    <recommendedName>
        <fullName evidence="9">Thiamine-phosphate synthase</fullName>
        <shortName evidence="9">TP synthase</shortName>
        <shortName evidence="9">TPS</shortName>
        <ecNumber evidence="9">2.5.1.3</ecNumber>
    </recommendedName>
    <alternativeName>
        <fullName evidence="9">Thiamine-phosphate pyrophosphorylase</fullName>
        <shortName evidence="9">TMP pyrophosphorylase</shortName>
        <shortName evidence="9">TMP-PPase</shortName>
    </alternativeName>
</protein>
<feature type="domain" description="Thiamine phosphate synthase/TenI" evidence="12">
    <location>
        <begin position="9"/>
        <end position="191"/>
    </location>
</feature>
<evidence type="ECO:0000256" key="1">
    <source>
        <dbReference type="ARBA" id="ARBA00005165"/>
    </source>
</evidence>
<dbReference type="HAMAP" id="MF_00097">
    <property type="entry name" value="TMP_synthase"/>
    <property type="match status" value="1"/>
</dbReference>
<evidence type="ECO:0000256" key="2">
    <source>
        <dbReference type="ARBA" id="ARBA00022679"/>
    </source>
</evidence>
<dbReference type="Pfam" id="PF02581">
    <property type="entry name" value="TMP-TENI"/>
    <property type="match status" value="1"/>
</dbReference>
<feature type="binding site" evidence="9">
    <location>
        <position position="72"/>
    </location>
    <ligand>
        <name>4-amino-2-methyl-5-(diphosphooxymethyl)pyrimidine</name>
        <dbReference type="ChEBI" id="CHEBI:57841"/>
    </ligand>
</feature>
<proteinExistence type="inferred from homology"/>
<feature type="binding site" evidence="9">
    <location>
        <position position="111"/>
    </location>
    <ligand>
        <name>4-amino-2-methyl-5-(diphosphooxymethyl)pyrimidine</name>
        <dbReference type="ChEBI" id="CHEBI:57841"/>
    </ligand>
</feature>
<comment type="pathway">
    <text evidence="1 9 11">Cofactor biosynthesis; thiamine diphosphate biosynthesis; thiamine phosphate from 4-amino-2-methyl-5-diphosphomethylpyrimidine and 4-methyl-5-(2-phosphoethyl)-thiazole: step 1/1.</text>
</comment>
<dbReference type="GO" id="GO:0004789">
    <property type="term" value="F:thiamine-phosphate diphosphorylase activity"/>
    <property type="evidence" value="ECO:0007669"/>
    <property type="project" value="UniProtKB-UniRule"/>
</dbReference>
<dbReference type="NCBIfam" id="TIGR00693">
    <property type="entry name" value="thiE"/>
    <property type="match status" value="1"/>
</dbReference>
<dbReference type="InterPro" id="IPR034291">
    <property type="entry name" value="TMP_synthase"/>
</dbReference>
<organism evidence="13">
    <name type="scientific">Hellea balneolensis</name>
    <dbReference type="NCBI Taxonomy" id="287478"/>
    <lineage>
        <taxon>Bacteria</taxon>
        <taxon>Pseudomonadati</taxon>
        <taxon>Pseudomonadota</taxon>
        <taxon>Alphaproteobacteria</taxon>
        <taxon>Maricaulales</taxon>
        <taxon>Robiginitomaculaceae</taxon>
        <taxon>Hellea</taxon>
    </lineage>
</organism>
<dbReference type="PANTHER" id="PTHR20857">
    <property type="entry name" value="THIAMINE-PHOSPHATE PYROPHOSPHORYLASE"/>
    <property type="match status" value="1"/>
</dbReference>
<dbReference type="CDD" id="cd00564">
    <property type="entry name" value="TMP_TenI"/>
    <property type="match status" value="1"/>
</dbReference>
<evidence type="ECO:0000256" key="4">
    <source>
        <dbReference type="ARBA" id="ARBA00022842"/>
    </source>
</evidence>
<dbReference type="InterPro" id="IPR022998">
    <property type="entry name" value="ThiamineP_synth_TenI"/>
</dbReference>
<evidence type="ECO:0000256" key="10">
    <source>
        <dbReference type="RuleBase" id="RU003826"/>
    </source>
</evidence>
<comment type="similarity">
    <text evidence="9 10">Belongs to the thiamine-phosphate synthase family.</text>
</comment>
<feature type="binding site" evidence="9">
    <location>
        <begin position="40"/>
        <end position="44"/>
    </location>
    <ligand>
        <name>4-amino-2-methyl-5-(diphosphooxymethyl)pyrimidine</name>
        <dbReference type="ChEBI" id="CHEBI:57841"/>
    </ligand>
</feature>
<evidence type="ECO:0000256" key="11">
    <source>
        <dbReference type="RuleBase" id="RU004253"/>
    </source>
</evidence>
<comment type="catalytic activity">
    <reaction evidence="8 9 10">
        <text>2-[(2R,5Z)-2-carboxy-4-methylthiazol-5(2H)-ylidene]ethyl phosphate + 4-amino-2-methyl-5-(diphosphooxymethyl)pyrimidine + 2 H(+) = thiamine phosphate + CO2 + diphosphate</text>
        <dbReference type="Rhea" id="RHEA:47844"/>
        <dbReference type="ChEBI" id="CHEBI:15378"/>
        <dbReference type="ChEBI" id="CHEBI:16526"/>
        <dbReference type="ChEBI" id="CHEBI:33019"/>
        <dbReference type="ChEBI" id="CHEBI:37575"/>
        <dbReference type="ChEBI" id="CHEBI:57841"/>
        <dbReference type="ChEBI" id="CHEBI:62899"/>
        <dbReference type="EC" id="2.5.1.3"/>
    </reaction>
</comment>
<keyword evidence="2 9" id="KW-0808">Transferase</keyword>